<dbReference type="AlphaFoldDB" id="Q4T3B3"/>
<feature type="region of interest" description="Disordered" evidence="1">
    <location>
        <begin position="1"/>
        <end position="56"/>
    </location>
</feature>
<sequence length="425" mass="44622">MSQIRRKRTSSDRRPLGRFLSWSSDRSGIPENGETEVKEEKGNGSGATKKAGNEDTPEAWMMANVSVCVSAAGEAADAEEDVGWGRVCLFLQKLGKKVDSRSLSLAHCDLTATDLLELGAQPALFDSFLSSLFLSPSPNSELEELDVSWNELIGGCLKALTSHLRHVVGLRALRLCGCRLSAEDATALGEMLSCTSLLEVLDLSWNGGVGGAALQGMLGKLGPSLLELRLVSCQLTAVDAAVLGSAVSALPRLCVLDASCNPLLGADGGALGQLAASLSHAAGLHTLRLQACGLTVDSLKDLGASLHLLPALRELDLSCNKSLAGGLKHLTLHLAHFTGLESLDLHLCGLTCGDLEALIQALPPLQALTALDVSSNKEVGGVVHPLVSALPLKQMKHLPLNSCSLNEESFTSLGTHTHTHTHVPL</sequence>
<organism evidence="2">
    <name type="scientific">Tetraodon nigroviridis</name>
    <name type="common">Spotted green pufferfish</name>
    <name type="synonym">Chelonodon nigroviridis</name>
    <dbReference type="NCBI Taxonomy" id="99883"/>
    <lineage>
        <taxon>Eukaryota</taxon>
        <taxon>Metazoa</taxon>
        <taxon>Chordata</taxon>
        <taxon>Craniata</taxon>
        <taxon>Vertebrata</taxon>
        <taxon>Euteleostomi</taxon>
        <taxon>Actinopterygii</taxon>
        <taxon>Neopterygii</taxon>
        <taxon>Teleostei</taxon>
        <taxon>Neoteleostei</taxon>
        <taxon>Acanthomorphata</taxon>
        <taxon>Eupercaria</taxon>
        <taxon>Tetraodontiformes</taxon>
        <taxon>Tetradontoidea</taxon>
        <taxon>Tetraodontidae</taxon>
        <taxon>Tetraodon</taxon>
    </lineage>
</organism>
<protein>
    <submittedName>
        <fullName evidence="2">(spotted green pufferfish) hypothetical protein</fullName>
    </submittedName>
</protein>
<evidence type="ECO:0000256" key="1">
    <source>
        <dbReference type="SAM" id="MobiDB-lite"/>
    </source>
</evidence>
<dbReference type="Gene3D" id="3.80.10.10">
    <property type="entry name" value="Ribonuclease Inhibitor"/>
    <property type="match status" value="1"/>
</dbReference>
<accession>Q4T3B3</accession>
<dbReference type="OrthoDB" id="1394818at2759"/>
<dbReference type="KEGG" id="tng:GSTEN00007927G001"/>
<comment type="caution">
    <text evidence="2">The sequence shown here is derived from an EMBL/GenBank/DDBJ whole genome shotgun (WGS) entry which is preliminary data.</text>
</comment>
<dbReference type="PANTHER" id="PTHR24109">
    <property type="entry name" value="LEUCINE-RICH REPEAT-CONTAINING PROTEIN 31"/>
    <property type="match status" value="1"/>
</dbReference>
<dbReference type="PANTHER" id="PTHR24109:SF3">
    <property type="entry name" value="LEUCINE-RICH REPEAT-CONTAINING PROTEIN 31"/>
    <property type="match status" value="1"/>
</dbReference>
<name>Q4T3B3_TETNG</name>
<reference evidence="2" key="2">
    <citation type="submission" date="2004-02" db="EMBL/GenBank/DDBJ databases">
        <authorList>
            <consortium name="Genoscope"/>
            <consortium name="Whitehead Institute Centre for Genome Research"/>
        </authorList>
    </citation>
    <scope>NUCLEOTIDE SEQUENCE</scope>
</reference>
<dbReference type="InterPro" id="IPR001611">
    <property type="entry name" value="Leu-rich_rpt"/>
</dbReference>
<dbReference type="SUPFAM" id="SSF52047">
    <property type="entry name" value="RNI-like"/>
    <property type="match status" value="1"/>
</dbReference>
<dbReference type="InterPro" id="IPR042419">
    <property type="entry name" value="LRC31"/>
</dbReference>
<dbReference type="Pfam" id="PF13516">
    <property type="entry name" value="LRR_6"/>
    <property type="match status" value="1"/>
</dbReference>
<dbReference type="EMBL" id="CAAE01010102">
    <property type="protein sequence ID" value="CAF92619.1"/>
    <property type="molecule type" value="Genomic_DNA"/>
</dbReference>
<dbReference type="SMART" id="SM00368">
    <property type="entry name" value="LRR_RI"/>
    <property type="match status" value="7"/>
</dbReference>
<reference evidence="2" key="1">
    <citation type="journal article" date="2004" name="Nature">
        <title>Genome duplication in the teleost fish Tetraodon nigroviridis reveals the early vertebrate proto-karyotype.</title>
        <authorList>
            <person name="Jaillon O."/>
            <person name="Aury J.-M."/>
            <person name="Brunet F."/>
            <person name="Petit J.-L."/>
            <person name="Stange-Thomann N."/>
            <person name="Mauceli E."/>
            <person name="Bouneau L."/>
            <person name="Fischer C."/>
            <person name="Ozouf-Costaz C."/>
            <person name="Bernot A."/>
            <person name="Nicaud S."/>
            <person name="Jaffe D."/>
            <person name="Fisher S."/>
            <person name="Lutfalla G."/>
            <person name="Dossat C."/>
            <person name="Segurens B."/>
            <person name="Dasilva C."/>
            <person name="Salanoubat M."/>
            <person name="Levy M."/>
            <person name="Boudet N."/>
            <person name="Castellano S."/>
            <person name="Anthouard V."/>
            <person name="Jubin C."/>
            <person name="Castelli V."/>
            <person name="Katinka M."/>
            <person name="Vacherie B."/>
            <person name="Biemont C."/>
            <person name="Skalli Z."/>
            <person name="Cattolico L."/>
            <person name="Poulain J."/>
            <person name="De Berardinis V."/>
            <person name="Cruaud C."/>
            <person name="Duprat S."/>
            <person name="Brottier P."/>
            <person name="Coutanceau J.-P."/>
            <person name="Gouzy J."/>
            <person name="Parra G."/>
            <person name="Lardier G."/>
            <person name="Chapple C."/>
            <person name="McKernan K.J."/>
            <person name="McEwan P."/>
            <person name="Bosak S."/>
            <person name="Kellis M."/>
            <person name="Volff J.-N."/>
            <person name="Guigo R."/>
            <person name="Zody M.C."/>
            <person name="Mesirov J."/>
            <person name="Lindblad-Toh K."/>
            <person name="Birren B."/>
            <person name="Nusbaum C."/>
            <person name="Kahn D."/>
            <person name="Robinson-Rechavi M."/>
            <person name="Laudet V."/>
            <person name="Schachter V."/>
            <person name="Quetier F."/>
            <person name="Saurin W."/>
            <person name="Scarpelli C."/>
            <person name="Wincker P."/>
            <person name="Lander E.S."/>
            <person name="Weissenbach J."/>
            <person name="Roest Crollius H."/>
        </authorList>
    </citation>
    <scope>NUCLEOTIDE SEQUENCE [LARGE SCALE GENOMIC DNA]</scope>
</reference>
<evidence type="ECO:0000313" key="2">
    <source>
        <dbReference type="EMBL" id="CAF92619.1"/>
    </source>
</evidence>
<dbReference type="InterPro" id="IPR032675">
    <property type="entry name" value="LRR_dom_sf"/>
</dbReference>
<gene>
    <name evidence="2" type="ORF">GSTENG00007927001</name>
</gene>
<proteinExistence type="predicted"/>